<evidence type="ECO:0000259" key="9">
    <source>
        <dbReference type="PROSITE" id="PS50042"/>
    </source>
</evidence>
<evidence type="ECO:0000256" key="6">
    <source>
        <dbReference type="ARBA" id="ARBA00023136"/>
    </source>
</evidence>
<reference evidence="10" key="1">
    <citation type="submission" date="2022-11" db="EMBL/GenBank/DDBJ databases">
        <authorList>
            <person name="Morgan W.R."/>
            <person name="Tartar A."/>
        </authorList>
    </citation>
    <scope>NUCLEOTIDE SEQUENCE</scope>
    <source>
        <strain evidence="10">ARSEF 373</strain>
    </source>
</reference>
<proteinExistence type="predicted"/>
<dbReference type="InterPro" id="IPR014710">
    <property type="entry name" value="RmlC-like_jellyroll"/>
</dbReference>
<dbReference type="PANTHER" id="PTHR45689">
    <property type="entry name" value="I[[H]] CHANNEL, ISOFORM E"/>
    <property type="match status" value="1"/>
</dbReference>
<dbReference type="Gene3D" id="2.60.120.10">
    <property type="entry name" value="Jelly Rolls"/>
    <property type="match status" value="1"/>
</dbReference>
<dbReference type="PANTHER" id="PTHR45689:SF5">
    <property type="entry name" value="I[[H]] CHANNEL, ISOFORM E"/>
    <property type="match status" value="1"/>
</dbReference>
<feature type="transmembrane region" description="Helical" evidence="8">
    <location>
        <begin position="440"/>
        <end position="467"/>
    </location>
</feature>
<dbReference type="SMART" id="SM00100">
    <property type="entry name" value="cNMP"/>
    <property type="match status" value="1"/>
</dbReference>
<dbReference type="EMBL" id="DAKRPA010000140">
    <property type="protein sequence ID" value="DAZ97286.1"/>
    <property type="molecule type" value="Genomic_DNA"/>
</dbReference>
<dbReference type="Gene3D" id="1.10.287.70">
    <property type="match status" value="1"/>
</dbReference>
<feature type="compositionally biased region" description="Polar residues" evidence="7">
    <location>
        <begin position="82"/>
        <end position="92"/>
    </location>
</feature>
<evidence type="ECO:0000313" key="10">
    <source>
        <dbReference type="EMBL" id="DAZ97286.1"/>
    </source>
</evidence>
<comment type="subcellular location">
    <subcellularLocation>
        <location evidence="1">Membrane</location>
        <topology evidence="1">Multi-pass membrane protein</topology>
    </subcellularLocation>
</comment>
<keyword evidence="6 8" id="KW-0472">Membrane</keyword>
<evidence type="ECO:0000256" key="7">
    <source>
        <dbReference type="SAM" id="MobiDB-lite"/>
    </source>
</evidence>
<sequence>MAPIGGSELGEAPAETVLVRRGSAGSVTVKRKHHHHRSRVAIVNLKRSRSMPGLAFANDNDGLKTIEECSNDSVRQPPVNDTVKQLSDSARTVSGPPLTLLRRRSREQLANSARAVPGSPKLSLSRRKSRDYLVMEENYEVMMEKFQFRKLQRRPSVDSSWGSDRIAPLSDSDSTESAGNEVASILFAKELMGRRPSLHRIVRQIRHSLWIRLSKPMAPDSTVQQCIQIVLLAFFGFQIVFVPLHYGFMPGPLPSMAVLHVLIECVLMLDCVLQFNVAFYSKGRLVVDRRKIAQRYATTWMIPDVLSSIPVDTISLIETGSIDLSREVIGIWQSVPRFAHIVVAVKVFWVLRLFRHGRDFWKWLAFSRYSHLLRIMQMMGLVVLTTHYVACFWEILCPTTPPEPPYTSEVVKARYAHSFYNAIQLIQGQSIETTNTAQEVYASLAILVGSLVLALVFGNVAMLVANFNANSKNYQRKLENVFATMKKLQLPQELQERIHQYYDHLWLAYESLDGDIVKFSRELSHTLALEVGLCKYMGLVLNICYWRECSPDFVTQILLRLVVRVYLPDDYVMRQGEVGDQLFMINQGVCELTLDEHCCEHSTPIVSAPIGSTAIEPRISFKSSKCSPAGRRLLPGQAFGELALIMNYQRTTNVRALSHVEMCVIYRRDFQFLLSRYTKDRRNVLVALLKPNMIHVERLPEMLRDEIATATAAVNVTNPNLPAELQRHGVLEKVVDAIILDGEDEHVQFGIRRHKPKKVDVERPAVPTSTCPTCQTGFTPHESKIPEPEEPPSGPSVATVESDPPAPSLVLPASRSSGASALPPKKEFVTLPPLENASMYSHSMAGQTRRLEEQMKEQQSQLAGLMRGMQELNVCLREMRHALARQQAPSTLEELGLLGPIKNRPSRPRSLSWRAGLGNRLRLPGVTLPSSRRNSFDASNSDASTVRSISQKQLRVLVRLHGVGKRAINGYYNRYDDRYPAALDALEISRNDFQMCMIAVNQTCDGNFPDTVWLVLGYVLLVLTCGLSYYCWAQTFTDELETKMSRIMQRINCKDVFLDQHLQWSLRQGGYETWIEIAQWYDPPQRRATAGSTEHSALYSPTARTGSLPSSSPPLFDGRSSIPPATW</sequence>
<dbReference type="SUPFAM" id="SSF51206">
    <property type="entry name" value="cAMP-binding domain-like"/>
    <property type="match status" value="1"/>
</dbReference>
<feature type="region of interest" description="Disordered" evidence="7">
    <location>
        <begin position="157"/>
        <end position="176"/>
    </location>
</feature>
<gene>
    <name evidence="10" type="ORF">N0F65_009819</name>
</gene>
<dbReference type="InterPro" id="IPR051413">
    <property type="entry name" value="K/Na_HCN_channel"/>
</dbReference>
<protein>
    <recommendedName>
        <fullName evidence="9">Cyclic nucleotide-binding domain-containing protein</fullName>
    </recommendedName>
</protein>
<dbReference type="GO" id="GO:0005249">
    <property type="term" value="F:voltage-gated potassium channel activity"/>
    <property type="evidence" value="ECO:0007669"/>
    <property type="project" value="TreeGrafter"/>
</dbReference>
<comment type="caution">
    <text evidence="10">The sequence shown here is derived from an EMBL/GenBank/DDBJ whole genome shotgun (WGS) entry which is preliminary data.</text>
</comment>
<evidence type="ECO:0000256" key="2">
    <source>
        <dbReference type="ARBA" id="ARBA00022448"/>
    </source>
</evidence>
<keyword evidence="5" id="KW-0406">Ion transport</keyword>
<feature type="transmembrane region" description="Helical" evidence="8">
    <location>
        <begin position="1011"/>
        <end position="1030"/>
    </location>
</feature>
<dbReference type="AlphaFoldDB" id="A0AAV2YUB8"/>
<dbReference type="InterPro" id="IPR000595">
    <property type="entry name" value="cNMP-bd_dom"/>
</dbReference>
<dbReference type="PROSITE" id="PS50042">
    <property type="entry name" value="CNMP_BINDING_3"/>
    <property type="match status" value="1"/>
</dbReference>
<feature type="transmembrane region" description="Helical" evidence="8">
    <location>
        <begin position="226"/>
        <end position="246"/>
    </location>
</feature>
<name>A0AAV2YUB8_9STRA</name>
<feature type="transmembrane region" description="Helical" evidence="8">
    <location>
        <begin position="258"/>
        <end position="279"/>
    </location>
</feature>
<evidence type="ECO:0000256" key="4">
    <source>
        <dbReference type="ARBA" id="ARBA00022989"/>
    </source>
</evidence>
<feature type="region of interest" description="Disordered" evidence="7">
    <location>
        <begin position="1086"/>
        <end position="1127"/>
    </location>
</feature>
<evidence type="ECO:0000313" key="11">
    <source>
        <dbReference type="Proteomes" id="UP001146120"/>
    </source>
</evidence>
<dbReference type="GO" id="GO:0035725">
    <property type="term" value="P:sodium ion transmembrane transport"/>
    <property type="evidence" value="ECO:0007669"/>
    <property type="project" value="TreeGrafter"/>
</dbReference>
<dbReference type="Gene3D" id="1.10.287.630">
    <property type="entry name" value="Helix hairpin bin"/>
    <property type="match status" value="1"/>
</dbReference>
<feature type="region of interest" description="Disordered" evidence="7">
    <location>
        <begin position="72"/>
        <end position="96"/>
    </location>
</feature>
<evidence type="ECO:0000256" key="5">
    <source>
        <dbReference type="ARBA" id="ARBA00023065"/>
    </source>
</evidence>
<dbReference type="CDD" id="cd00038">
    <property type="entry name" value="CAP_ED"/>
    <property type="match status" value="1"/>
</dbReference>
<dbReference type="SUPFAM" id="SSF81324">
    <property type="entry name" value="Voltage-gated potassium channels"/>
    <property type="match status" value="1"/>
</dbReference>
<dbReference type="InterPro" id="IPR018490">
    <property type="entry name" value="cNMP-bd_dom_sf"/>
</dbReference>
<feature type="domain" description="Cyclic nucleotide-binding" evidence="9">
    <location>
        <begin position="545"/>
        <end position="691"/>
    </location>
</feature>
<dbReference type="Pfam" id="PF00520">
    <property type="entry name" value="Ion_trans"/>
    <property type="match status" value="1"/>
</dbReference>
<organism evidence="10 11">
    <name type="scientific">Lagenidium giganteum</name>
    <dbReference type="NCBI Taxonomy" id="4803"/>
    <lineage>
        <taxon>Eukaryota</taxon>
        <taxon>Sar</taxon>
        <taxon>Stramenopiles</taxon>
        <taxon>Oomycota</taxon>
        <taxon>Peronosporomycetes</taxon>
        <taxon>Pythiales</taxon>
        <taxon>Pythiaceae</taxon>
    </lineage>
</organism>
<keyword evidence="11" id="KW-1185">Reference proteome</keyword>
<dbReference type="Pfam" id="PF00027">
    <property type="entry name" value="cNMP_binding"/>
    <property type="match status" value="1"/>
</dbReference>
<dbReference type="InterPro" id="IPR005821">
    <property type="entry name" value="Ion_trans_dom"/>
</dbReference>
<dbReference type="GO" id="GO:0098855">
    <property type="term" value="C:HCN channel complex"/>
    <property type="evidence" value="ECO:0007669"/>
    <property type="project" value="TreeGrafter"/>
</dbReference>
<feature type="compositionally biased region" description="Polar residues" evidence="7">
    <location>
        <begin position="767"/>
        <end position="778"/>
    </location>
</feature>
<reference evidence="10" key="2">
    <citation type="journal article" date="2023" name="Microbiol Resour">
        <title>Decontamination and Annotation of the Draft Genome Sequence of the Oomycete Lagenidium giganteum ARSEF 373.</title>
        <authorList>
            <person name="Morgan W.R."/>
            <person name="Tartar A."/>
        </authorList>
    </citation>
    <scope>NUCLEOTIDE SEQUENCE</scope>
    <source>
        <strain evidence="10">ARSEF 373</strain>
    </source>
</reference>
<keyword evidence="4 8" id="KW-1133">Transmembrane helix</keyword>
<feature type="region of interest" description="Disordered" evidence="7">
    <location>
        <begin position="760"/>
        <end position="825"/>
    </location>
</feature>
<keyword evidence="2" id="KW-0813">Transport</keyword>
<evidence type="ECO:0000256" key="3">
    <source>
        <dbReference type="ARBA" id="ARBA00022692"/>
    </source>
</evidence>
<dbReference type="Proteomes" id="UP001146120">
    <property type="component" value="Unassembled WGS sequence"/>
</dbReference>
<evidence type="ECO:0000256" key="8">
    <source>
        <dbReference type="SAM" id="Phobius"/>
    </source>
</evidence>
<dbReference type="GO" id="GO:0003254">
    <property type="term" value="P:regulation of membrane depolarization"/>
    <property type="evidence" value="ECO:0007669"/>
    <property type="project" value="TreeGrafter"/>
</dbReference>
<accession>A0AAV2YUB8</accession>
<evidence type="ECO:0000256" key="1">
    <source>
        <dbReference type="ARBA" id="ARBA00004141"/>
    </source>
</evidence>
<keyword evidence="3 8" id="KW-0812">Transmembrane</keyword>